<evidence type="ECO:0000259" key="2">
    <source>
        <dbReference type="Pfam" id="PF01345"/>
    </source>
</evidence>
<keyword evidence="5" id="KW-1185">Reference proteome</keyword>
<name>A0A286GJA3_9BACT</name>
<proteinExistence type="predicted"/>
<dbReference type="EMBL" id="OCNH01000004">
    <property type="protein sequence ID" value="SOD95615.1"/>
    <property type="molecule type" value="Genomic_DNA"/>
</dbReference>
<accession>A0A286GJA3</accession>
<dbReference type="GO" id="GO:0008237">
    <property type="term" value="F:metallopeptidase activity"/>
    <property type="evidence" value="ECO:0007669"/>
    <property type="project" value="InterPro"/>
</dbReference>
<dbReference type="PANTHER" id="PTHR34819">
    <property type="entry name" value="LARGE CYSTEINE-RICH PERIPLASMIC PROTEIN OMCB"/>
    <property type="match status" value="1"/>
</dbReference>
<feature type="domain" description="GEVED" evidence="3">
    <location>
        <begin position="480"/>
        <end position="555"/>
    </location>
</feature>
<dbReference type="SUPFAM" id="SSF49265">
    <property type="entry name" value="Fibronectin type III"/>
    <property type="match status" value="1"/>
</dbReference>
<dbReference type="Gene3D" id="2.60.40.10">
    <property type="entry name" value="Immunoglobulins"/>
    <property type="match status" value="3"/>
</dbReference>
<dbReference type="SUPFAM" id="SSF55486">
    <property type="entry name" value="Metalloproteases ('zincins'), catalytic domain"/>
    <property type="match status" value="1"/>
</dbReference>
<sequence length="853" mass="90060">MRKLVLLLILVVLLPVVLLAQRTDRPTNPLPLCATSDLTEAQRKELNSQASQALAAKRASNAVFTSITYVPIRPHILRRSDGSGGMSLASINKVIAITNSYYLQSGFGIQFYFCGTSPDYVDNDTQYNSFSDENAVTQGHDVTNAMNQYYVNSFASGAGGYAYYPANGLFSTRSFILNESWNEDDLGNRLLPHELGHNFNLVHTFGQVPGNGTLGSGTTLELVTRGTGANCTTEGDYICDTPADPYNKPGATLTTVNGCPQYDPASTARDANGLPYTPSISNIMSYYFPCTHDFTPGQYDRIQAGLALRQTHTAYSLDCPPTAVPQPTNLAASVATGNVTLTWQDNANNEMGYFIERSLSAASGFLPIGGVGPNTTTFTDTKTAAATLYYYRIRPSNSTTSGVSQIIGIRSGACRPTYAYSCNFADGLASFSLNNNFLSQNSGCSPNGYSLSSALSTTLVAGKSYPVSGQLLSNGDPQSVTIWADLNRNGVFETSLGELMYQTPALIFTSFSGTLALPANLTAGTLTLRVAVLYNAFQNDPCGTYPYGETEDYVISTARSTDLSLSLQISNRKLLINQPVSYSLTLRNAGPSDATGISWQNALPANMSFVSGDASVVSSGTAVGVSNLSLVSGTSASFVYRLKTGQEGTFVNAAQIMASNEPDPDSQPGSGTGDGQDDAATVDVRTTSASTVYTSPNPNQTPLPPVLSGQPTPDPAKADLSLAMSVDQRTPAPGQNVTFTIMVSNAGGLTATNIVVRDTVRGLTLTPLPAGVTVVSSTGSYTIIQGTIASLAKGASAQLTFTGKPILSGYLTNVAQVWSVDNQDPDSKPGSSTPTANNLNGEDDVAWVDLKVR</sequence>
<feature type="domain" description="DUF11" evidence="2">
    <location>
        <begin position="562"/>
        <end position="667"/>
    </location>
</feature>
<feature type="compositionally biased region" description="Polar residues" evidence="1">
    <location>
        <begin position="829"/>
        <end position="840"/>
    </location>
</feature>
<reference evidence="5" key="1">
    <citation type="submission" date="2017-09" db="EMBL/GenBank/DDBJ databases">
        <authorList>
            <person name="Varghese N."/>
            <person name="Submissions S."/>
        </authorList>
    </citation>
    <scope>NUCLEOTIDE SEQUENCE [LARGE SCALE GENOMIC DNA]</scope>
    <source>
        <strain evidence="5">DSM 29961</strain>
    </source>
</reference>
<dbReference type="InterPro" id="IPR047589">
    <property type="entry name" value="DUF11_rpt"/>
</dbReference>
<dbReference type="InterPro" id="IPR036116">
    <property type="entry name" value="FN3_sf"/>
</dbReference>
<dbReference type="PANTHER" id="PTHR34819:SF3">
    <property type="entry name" value="CELL SURFACE PROTEIN"/>
    <property type="match status" value="1"/>
</dbReference>
<dbReference type="Pfam" id="PF01345">
    <property type="entry name" value="DUF11"/>
    <property type="match status" value="2"/>
</dbReference>
<feature type="compositionally biased region" description="Polar residues" evidence="1">
    <location>
        <begin position="684"/>
        <end position="698"/>
    </location>
</feature>
<evidence type="ECO:0000313" key="4">
    <source>
        <dbReference type="EMBL" id="SOD95615.1"/>
    </source>
</evidence>
<dbReference type="InterPro" id="IPR045474">
    <property type="entry name" value="GEVED"/>
</dbReference>
<dbReference type="InterPro" id="IPR013783">
    <property type="entry name" value="Ig-like_fold"/>
</dbReference>
<dbReference type="AlphaFoldDB" id="A0A286GJA3"/>
<protein>
    <submittedName>
        <fullName evidence="4">Conserved repeat domain-containing protein</fullName>
    </submittedName>
</protein>
<dbReference type="InterPro" id="IPR001434">
    <property type="entry name" value="OmcB-like_DUF11"/>
</dbReference>
<dbReference type="OrthoDB" id="6278496at2"/>
<dbReference type="Gene3D" id="3.40.390.10">
    <property type="entry name" value="Collagenase (Catalytic Domain)"/>
    <property type="match status" value="1"/>
</dbReference>
<dbReference type="Pfam" id="PF20009">
    <property type="entry name" value="GEVED"/>
    <property type="match status" value="1"/>
</dbReference>
<dbReference type="NCBIfam" id="TIGR01451">
    <property type="entry name" value="B_ant_repeat"/>
    <property type="match status" value="2"/>
</dbReference>
<feature type="domain" description="DUF11" evidence="2">
    <location>
        <begin position="719"/>
        <end position="832"/>
    </location>
</feature>
<feature type="region of interest" description="Disordered" evidence="1">
    <location>
        <begin position="659"/>
        <end position="718"/>
    </location>
</feature>
<gene>
    <name evidence="4" type="ORF">SAMN06269250_4924</name>
</gene>
<organism evidence="4 5">
    <name type="scientific">Spirosoma fluviale</name>
    <dbReference type="NCBI Taxonomy" id="1597977"/>
    <lineage>
        <taxon>Bacteria</taxon>
        <taxon>Pseudomonadati</taxon>
        <taxon>Bacteroidota</taxon>
        <taxon>Cytophagia</taxon>
        <taxon>Cytophagales</taxon>
        <taxon>Cytophagaceae</taxon>
        <taxon>Spirosoma</taxon>
    </lineage>
</organism>
<dbReference type="InterPro" id="IPR024079">
    <property type="entry name" value="MetalloPept_cat_dom_sf"/>
</dbReference>
<feature type="region of interest" description="Disordered" evidence="1">
    <location>
        <begin position="821"/>
        <end position="844"/>
    </location>
</feature>
<evidence type="ECO:0000256" key="1">
    <source>
        <dbReference type="SAM" id="MobiDB-lite"/>
    </source>
</evidence>
<evidence type="ECO:0000259" key="3">
    <source>
        <dbReference type="Pfam" id="PF20009"/>
    </source>
</evidence>
<evidence type="ECO:0000313" key="5">
    <source>
        <dbReference type="Proteomes" id="UP000219452"/>
    </source>
</evidence>
<dbReference type="Proteomes" id="UP000219452">
    <property type="component" value="Unassembled WGS sequence"/>
</dbReference>
<dbReference type="InterPro" id="IPR051172">
    <property type="entry name" value="Chlamydia_OmcB"/>
</dbReference>